<keyword evidence="13 17" id="KW-0472">Membrane</keyword>
<evidence type="ECO:0000256" key="15">
    <source>
        <dbReference type="ARBA" id="ARBA00039397"/>
    </source>
</evidence>
<feature type="non-terminal residue" evidence="19">
    <location>
        <position position="1"/>
    </location>
</feature>
<protein>
    <recommendedName>
        <fullName evidence="15">Microsomal glutathione S-transferase 1</fullName>
        <ecNumber evidence="5">2.5.1.18</ecNumber>
    </recommendedName>
</protein>
<evidence type="ECO:0000256" key="9">
    <source>
        <dbReference type="ARBA" id="ARBA00022824"/>
    </source>
</evidence>
<accession>A0A2R2MMT9</accession>
<dbReference type="InterPro" id="IPR040162">
    <property type="entry name" value="MGST1-like"/>
</dbReference>
<gene>
    <name evidence="19" type="primary">LOC106152542</name>
</gene>
<evidence type="ECO:0000256" key="6">
    <source>
        <dbReference type="ARBA" id="ARBA00022679"/>
    </source>
</evidence>
<dbReference type="GO" id="GO:0005789">
    <property type="term" value="C:endoplasmic reticulum membrane"/>
    <property type="evidence" value="ECO:0007669"/>
    <property type="project" value="UniProtKB-SubCell"/>
</dbReference>
<comment type="subcellular location">
    <subcellularLocation>
        <location evidence="3">Endoplasmic reticulum membrane</location>
        <topology evidence="3">Multi-pass membrane protein</topology>
    </subcellularLocation>
    <subcellularLocation>
        <location evidence="2">Mitochondrion outer membrane</location>
    </subcellularLocation>
</comment>
<proteinExistence type="inferred from homology"/>
<keyword evidence="9" id="KW-0256">Endoplasmic reticulum</keyword>
<dbReference type="RefSeq" id="XP_023931514.1">
    <property type="nucleotide sequence ID" value="XM_024075746.1"/>
</dbReference>
<name>A0A2R2MMT9_LINAN</name>
<evidence type="ECO:0000256" key="2">
    <source>
        <dbReference type="ARBA" id="ARBA00004294"/>
    </source>
</evidence>
<dbReference type="GO" id="GO:0005741">
    <property type="term" value="C:mitochondrial outer membrane"/>
    <property type="evidence" value="ECO:0007669"/>
    <property type="project" value="UniProtKB-SubCell"/>
</dbReference>
<sequence>LLTNWTTLVFKVYANPEDLKLSEKKDLKTNLNDPDVERVRRNHLNDIENIIPFVLLGTFYVLIKPNPWVALMHFRAFAGARIFHTIAYQLALPQPSRALGFLVGYGICMSMAGQVLMATF</sequence>
<dbReference type="Proteomes" id="UP000085678">
    <property type="component" value="Unplaced"/>
</dbReference>
<evidence type="ECO:0000256" key="17">
    <source>
        <dbReference type="SAM" id="Phobius"/>
    </source>
</evidence>
<dbReference type="GeneID" id="106152542"/>
<dbReference type="InterPro" id="IPR023352">
    <property type="entry name" value="MAPEG-like_dom_sf"/>
</dbReference>
<dbReference type="FunCoup" id="A0A2R2MMT9">
    <property type="interactions" value="617"/>
</dbReference>
<evidence type="ECO:0000256" key="16">
    <source>
        <dbReference type="ARBA" id="ARBA00049385"/>
    </source>
</evidence>
<dbReference type="Gene3D" id="1.20.120.550">
    <property type="entry name" value="Membrane associated eicosanoid/glutathione metabolism-like domain"/>
    <property type="match status" value="1"/>
</dbReference>
<evidence type="ECO:0000313" key="18">
    <source>
        <dbReference type="Proteomes" id="UP000085678"/>
    </source>
</evidence>
<comment type="similarity">
    <text evidence="4">Belongs to the MAPEG family.</text>
</comment>
<evidence type="ECO:0000256" key="7">
    <source>
        <dbReference type="ARBA" id="ARBA00022692"/>
    </source>
</evidence>
<evidence type="ECO:0000256" key="14">
    <source>
        <dbReference type="ARBA" id="ARBA00038540"/>
    </source>
</evidence>
<dbReference type="EC" id="2.5.1.18" evidence="5"/>
<evidence type="ECO:0000313" key="19">
    <source>
        <dbReference type="RefSeq" id="XP_023931514.1"/>
    </source>
</evidence>
<evidence type="ECO:0000256" key="13">
    <source>
        <dbReference type="ARBA" id="ARBA00023136"/>
    </source>
</evidence>
<keyword evidence="12" id="KW-0496">Mitochondrion</keyword>
<keyword evidence="10 17" id="KW-1133">Transmembrane helix</keyword>
<feature type="transmembrane region" description="Helical" evidence="17">
    <location>
        <begin position="98"/>
        <end position="117"/>
    </location>
</feature>
<dbReference type="STRING" id="7574.A0A2R2MMT9"/>
<keyword evidence="11" id="KW-0007">Acetylation</keyword>
<keyword evidence="6" id="KW-0808">Transferase</keyword>
<dbReference type="FunFam" id="1.20.120.550:FF:000002">
    <property type="entry name" value="Microsomal glutathione S-transferase 1"/>
    <property type="match status" value="1"/>
</dbReference>
<comment type="catalytic activity">
    <reaction evidence="16">
        <text>RX + glutathione = an S-substituted glutathione + a halide anion + H(+)</text>
        <dbReference type="Rhea" id="RHEA:16437"/>
        <dbReference type="ChEBI" id="CHEBI:15378"/>
        <dbReference type="ChEBI" id="CHEBI:16042"/>
        <dbReference type="ChEBI" id="CHEBI:17792"/>
        <dbReference type="ChEBI" id="CHEBI:57925"/>
        <dbReference type="ChEBI" id="CHEBI:90779"/>
        <dbReference type="EC" id="2.5.1.18"/>
    </reaction>
    <physiologicalReaction direction="left-to-right" evidence="16">
        <dbReference type="Rhea" id="RHEA:16438"/>
    </physiologicalReaction>
</comment>
<dbReference type="PANTHER" id="PTHR10689:SF6">
    <property type="entry name" value="MICROSOMAL GLUTATHIONE S-TRANSFERASE 1"/>
    <property type="match status" value="1"/>
</dbReference>
<evidence type="ECO:0000256" key="1">
    <source>
        <dbReference type="ARBA" id="ARBA00003701"/>
    </source>
</evidence>
<keyword evidence="18" id="KW-1185">Reference proteome</keyword>
<dbReference type="KEGG" id="lak:106152542"/>
<dbReference type="SUPFAM" id="SSF161084">
    <property type="entry name" value="MAPEG domain-like"/>
    <property type="match status" value="1"/>
</dbReference>
<evidence type="ECO:0000256" key="4">
    <source>
        <dbReference type="ARBA" id="ARBA00010459"/>
    </source>
</evidence>
<feature type="transmembrane region" description="Helical" evidence="17">
    <location>
        <begin position="47"/>
        <end position="63"/>
    </location>
</feature>
<evidence type="ECO:0000256" key="11">
    <source>
        <dbReference type="ARBA" id="ARBA00022990"/>
    </source>
</evidence>
<evidence type="ECO:0000256" key="10">
    <source>
        <dbReference type="ARBA" id="ARBA00022989"/>
    </source>
</evidence>
<organism evidence="18 19">
    <name type="scientific">Lingula anatina</name>
    <name type="common">Brachiopod</name>
    <name type="synonym">Lingula unguis</name>
    <dbReference type="NCBI Taxonomy" id="7574"/>
    <lineage>
        <taxon>Eukaryota</taxon>
        <taxon>Metazoa</taxon>
        <taxon>Spiralia</taxon>
        <taxon>Lophotrochozoa</taxon>
        <taxon>Brachiopoda</taxon>
        <taxon>Linguliformea</taxon>
        <taxon>Lingulata</taxon>
        <taxon>Lingulida</taxon>
        <taxon>Linguloidea</taxon>
        <taxon>Lingulidae</taxon>
        <taxon>Lingula</taxon>
    </lineage>
</organism>
<dbReference type="InParanoid" id="A0A2R2MMT9"/>
<dbReference type="OrthoDB" id="193139at2759"/>
<evidence type="ECO:0000256" key="12">
    <source>
        <dbReference type="ARBA" id="ARBA00023128"/>
    </source>
</evidence>
<evidence type="ECO:0000256" key="3">
    <source>
        <dbReference type="ARBA" id="ARBA00004477"/>
    </source>
</evidence>
<comment type="subunit">
    <text evidence="14">Homotrimer; The trimer binds only one molecule of glutathione.</text>
</comment>
<dbReference type="AlphaFoldDB" id="A0A2R2MMT9"/>
<dbReference type="InterPro" id="IPR001129">
    <property type="entry name" value="Membr-assoc_MAPEG"/>
</dbReference>
<dbReference type="PANTHER" id="PTHR10689">
    <property type="entry name" value="MICROSOMAL GLUTATHIONE S-TRANSFERASE 1"/>
    <property type="match status" value="1"/>
</dbReference>
<keyword evidence="8" id="KW-1000">Mitochondrion outer membrane</keyword>
<evidence type="ECO:0000256" key="8">
    <source>
        <dbReference type="ARBA" id="ARBA00022787"/>
    </source>
</evidence>
<dbReference type="Pfam" id="PF01124">
    <property type="entry name" value="MAPEG"/>
    <property type="match status" value="1"/>
</dbReference>
<comment type="function">
    <text evidence="1">Conjugation of reduced glutathione to a wide number of exogenous and endogenous hydrophobic electrophiles.</text>
</comment>
<evidence type="ECO:0000256" key="5">
    <source>
        <dbReference type="ARBA" id="ARBA00012452"/>
    </source>
</evidence>
<keyword evidence="7 17" id="KW-0812">Transmembrane</keyword>
<dbReference type="GO" id="GO:0004364">
    <property type="term" value="F:glutathione transferase activity"/>
    <property type="evidence" value="ECO:0007669"/>
    <property type="project" value="UniProtKB-EC"/>
</dbReference>
<reference evidence="19" key="1">
    <citation type="submission" date="2025-08" db="UniProtKB">
        <authorList>
            <consortium name="RefSeq"/>
        </authorList>
    </citation>
    <scope>IDENTIFICATION</scope>
    <source>
        <tissue evidence="19">Gonads</tissue>
    </source>
</reference>